<feature type="binding site" evidence="17">
    <location>
        <position position="334"/>
    </location>
    <ligand>
        <name>(6S)-NADPHX</name>
        <dbReference type="ChEBI" id="CHEBI:64076"/>
    </ligand>
</feature>
<comment type="function">
    <text evidence="14 19">Bifunctional enzyme that catalyzes the epimerization of the S- and R-forms of NAD(P)HX and the dehydration of the S-form of NAD(P)HX at the expense of ADP, which is converted to AMP. This allows the repair of both epimers of NAD(P)HX, a damaged form of NAD(P)H that is a result of enzymatic or heat-dependent hydration.</text>
</comment>
<keyword evidence="6 17" id="KW-0547">Nucleotide-binding</keyword>
<evidence type="ECO:0000256" key="10">
    <source>
        <dbReference type="ARBA" id="ARBA00023027"/>
    </source>
</evidence>
<evidence type="ECO:0000256" key="4">
    <source>
        <dbReference type="ARBA" id="ARBA00009524"/>
    </source>
</evidence>
<dbReference type="SUPFAM" id="SSF53613">
    <property type="entry name" value="Ribokinase-like"/>
    <property type="match status" value="1"/>
</dbReference>
<feature type="binding site" evidence="18">
    <location>
        <position position="106"/>
    </location>
    <ligand>
        <name>K(+)</name>
        <dbReference type="ChEBI" id="CHEBI:29103"/>
    </ligand>
</feature>
<dbReference type="PIRSF" id="PIRSF017184">
    <property type="entry name" value="Nnr"/>
    <property type="match status" value="1"/>
</dbReference>
<evidence type="ECO:0000256" key="2">
    <source>
        <dbReference type="ARBA" id="ARBA00000909"/>
    </source>
</evidence>
<evidence type="ECO:0000256" key="1">
    <source>
        <dbReference type="ARBA" id="ARBA00000013"/>
    </source>
</evidence>
<feature type="binding site" evidence="18">
    <location>
        <position position="171"/>
    </location>
    <ligand>
        <name>K(+)</name>
        <dbReference type="ChEBI" id="CHEBI:29103"/>
    </ligand>
</feature>
<comment type="similarity">
    <text evidence="3 19">In the N-terminal section; belongs to the NnrE/AIBP family.</text>
</comment>
<proteinExistence type="inferred from homology"/>
<evidence type="ECO:0000256" key="6">
    <source>
        <dbReference type="ARBA" id="ARBA00022741"/>
    </source>
</evidence>
<comment type="cofactor">
    <cofactor evidence="17">
        <name>Mg(2+)</name>
        <dbReference type="ChEBI" id="CHEBI:18420"/>
    </cofactor>
</comment>
<comment type="similarity">
    <text evidence="17">Belongs to the NnrD/CARKD family.</text>
</comment>
<comment type="function">
    <text evidence="18">Catalyzes the epimerization of the S- and R-forms of NAD(P)HX, a damaged form of NAD(P)H that is a result of enzymatic or heat-dependent hydration. This is a prerequisite for the S-specific NAD(P)H-hydrate dehydratase to allow the repair of both epimers of NAD(P)HX.</text>
</comment>
<accession>A0ABW7XKK6</accession>
<feature type="binding site" evidence="17">
    <location>
        <position position="518"/>
    </location>
    <ligand>
        <name>AMP</name>
        <dbReference type="ChEBI" id="CHEBI:456215"/>
    </ligand>
</feature>
<comment type="caution">
    <text evidence="23">The sequence shown here is derived from an EMBL/GenBank/DDBJ whole genome shotgun (WGS) entry which is preliminary data.</text>
</comment>
<feature type="binding site" evidence="18">
    <location>
        <begin position="105"/>
        <end position="109"/>
    </location>
    <ligand>
        <name>(6S)-NADPHX</name>
        <dbReference type="ChEBI" id="CHEBI:64076"/>
    </ligand>
</feature>
<dbReference type="PANTHER" id="PTHR12592:SF0">
    <property type="entry name" value="ATP-DEPENDENT (S)-NAD(P)H-HYDRATE DEHYDRATASE"/>
    <property type="match status" value="1"/>
</dbReference>
<dbReference type="Pfam" id="PF01256">
    <property type="entry name" value="Carb_kinase"/>
    <property type="match status" value="1"/>
</dbReference>
<feature type="region of interest" description="Disordered" evidence="20">
    <location>
        <begin position="42"/>
        <end position="89"/>
    </location>
</feature>
<comment type="function">
    <text evidence="17">Catalyzes the dehydration of the S-form of NAD(P)HX at the expense of ADP, which is converted to AMP. Together with NAD(P)HX epimerase, which catalyzes the epimerization of the S- and R-forms, the enzyme allows the repair of both epimers of NAD(P)HX, a damaged form of NAD(P)H that is a result of enzymatic or heat-dependent hydration.</text>
</comment>
<evidence type="ECO:0000256" key="5">
    <source>
        <dbReference type="ARBA" id="ARBA00022723"/>
    </source>
</evidence>
<evidence type="ECO:0000259" key="22">
    <source>
        <dbReference type="PROSITE" id="PS51385"/>
    </source>
</evidence>
<dbReference type="HAMAP" id="MF_01966">
    <property type="entry name" value="NADHX_epimerase"/>
    <property type="match status" value="1"/>
</dbReference>
<evidence type="ECO:0000256" key="11">
    <source>
        <dbReference type="ARBA" id="ARBA00023235"/>
    </source>
</evidence>
<dbReference type="HAMAP" id="MF_01965">
    <property type="entry name" value="NADHX_dehydratase"/>
    <property type="match status" value="1"/>
</dbReference>
<dbReference type="InterPro" id="IPR029056">
    <property type="entry name" value="Ribokinase-like"/>
</dbReference>
<feature type="binding site" evidence="17">
    <location>
        <position position="384"/>
    </location>
    <ligand>
        <name>(6S)-NADPHX</name>
        <dbReference type="ChEBI" id="CHEBI:64076"/>
    </ligand>
</feature>
<keyword evidence="24" id="KW-1185">Reference proteome</keyword>
<dbReference type="PROSITE" id="PS51383">
    <property type="entry name" value="YJEF_C_3"/>
    <property type="match status" value="1"/>
</dbReference>
<evidence type="ECO:0000313" key="24">
    <source>
        <dbReference type="Proteomes" id="UP001611580"/>
    </source>
</evidence>
<evidence type="ECO:0000256" key="14">
    <source>
        <dbReference type="ARBA" id="ARBA00025153"/>
    </source>
</evidence>
<evidence type="ECO:0000256" key="19">
    <source>
        <dbReference type="PIRNR" id="PIRNR017184"/>
    </source>
</evidence>
<evidence type="ECO:0000256" key="3">
    <source>
        <dbReference type="ARBA" id="ARBA00006001"/>
    </source>
</evidence>
<comment type="cofactor">
    <cofactor evidence="18 19">
        <name>K(+)</name>
        <dbReference type="ChEBI" id="CHEBI:29103"/>
    </cofactor>
    <text evidence="18 19">Binds 1 potassium ion per subunit.</text>
</comment>
<protein>
    <recommendedName>
        <fullName evidence="19">Bifunctional NAD(P)H-hydrate repair enzyme</fullName>
    </recommendedName>
    <alternativeName>
        <fullName evidence="19">Nicotinamide nucleotide repair protein</fullName>
    </alternativeName>
    <domain>
        <recommendedName>
            <fullName evidence="19">ADP-dependent (S)-NAD(P)H-hydrate dehydratase</fullName>
            <ecNumber evidence="19">4.2.1.136</ecNumber>
        </recommendedName>
        <alternativeName>
            <fullName evidence="19">ADP-dependent NAD(P)HX dehydratase</fullName>
        </alternativeName>
    </domain>
    <domain>
        <recommendedName>
            <fullName evidence="19">NAD(P)H-hydrate epimerase</fullName>
            <ecNumber evidence="19">5.1.99.6</ecNumber>
        </recommendedName>
    </domain>
</protein>
<organism evidence="23 24">
    <name type="scientific">Promicromonospora kroppenstedtii</name>
    <dbReference type="NCBI Taxonomy" id="440482"/>
    <lineage>
        <taxon>Bacteria</taxon>
        <taxon>Bacillati</taxon>
        <taxon>Actinomycetota</taxon>
        <taxon>Actinomycetes</taxon>
        <taxon>Micrococcales</taxon>
        <taxon>Promicromonosporaceae</taxon>
        <taxon>Promicromonospora</taxon>
    </lineage>
</organism>
<comment type="catalytic activity">
    <reaction evidence="16 17 19">
        <text>(6S)-NADPHX + ADP = AMP + phosphate + NADPH + H(+)</text>
        <dbReference type="Rhea" id="RHEA:32235"/>
        <dbReference type="ChEBI" id="CHEBI:15378"/>
        <dbReference type="ChEBI" id="CHEBI:43474"/>
        <dbReference type="ChEBI" id="CHEBI:57783"/>
        <dbReference type="ChEBI" id="CHEBI:64076"/>
        <dbReference type="ChEBI" id="CHEBI:456215"/>
        <dbReference type="ChEBI" id="CHEBI:456216"/>
        <dbReference type="EC" id="4.2.1.136"/>
    </reaction>
</comment>
<evidence type="ECO:0000256" key="8">
    <source>
        <dbReference type="ARBA" id="ARBA00022857"/>
    </source>
</evidence>
<dbReference type="Gene3D" id="3.40.50.10260">
    <property type="entry name" value="YjeF N-terminal domain"/>
    <property type="match status" value="1"/>
</dbReference>
<dbReference type="Proteomes" id="UP001611580">
    <property type="component" value="Unassembled WGS sequence"/>
</dbReference>
<feature type="binding site" evidence="17">
    <location>
        <position position="448"/>
    </location>
    <ligand>
        <name>(6S)-NADPHX</name>
        <dbReference type="ChEBI" id="CHEBI:64076"/>
    </ligand>
</feature>
<evidence type="ECO:0000256" key="7">
    <source>
        <dbReference type="ARBA" id="ARBA00022840"/>
    </source>
</evidence>
<feature type="binding site" evidence="17">
    <location>
        <position position="519"/>
    </location>
    <ligand>
        <name>(6S)-NADPHX</name>
        <dbReference type="ChEBI" id="CHEBI:64076"/>
    </ligand>
</feature>
<evidence type="ECO:0000256" key="13">
    <source>
        <dbReference type="ARBA" id="ARBA00023268"/>
    </source>
</evidence>
<feature type="binding site" evidence="18">
    <location>
        <position position="214"/>
    </location>
    <ligand>
        <name>K(+)</name>
        <dbReference type="ChEBI" id="CHEBI:29103"/>
    </ligand>
</feature>
<keyword evidence="5 18" id="KW-0479">Metal-binding</keyword>
<dbReference type="PANTHER" id="PTHR12592">
    <property type="entry name" value="ATP-DEPENDENT (S)-NAD(P)H-HYDRATE DEHYDRATASE FAMILY MEMBER"/>
    <property type="match status" value="1"/>
</dbReference>
<feature type="binding site" evidence="18">
    <location>
        <position position="211"/>
    </location>
    <ligand>
        <name>(6S)-NADPHX</name>
        <dbReference type="ChEBI" id="CHEBI:64076"/>
    </ligand>
</feature>
<evidence type="ECO:0000313" key="23">
    <source>
        <dbReference type="EMBL" id="MFI2488063.1"/>
    </source>
</evidence>
<evidence type="ECO:0000256" key="18">
    <source>
        <dbReference type="HAMAP-Rule" id="MF_01966"/>
    </source>
</evidence>
<keyword evidence="10 17" id="KW-0520">NAD</keyword>
<evidence type="ECO:0000256" key="9">
    <source>
        <dbReference type="ARBA" id="ARBA00022958"/>
    </source>
</evidence>
<dbReference type="CDD" id="cd01171">
    <property type="entry name" value="YXKO-related"/>
    <property type="match status" value="1"/>
</dbReference>
<comment type="subunit">
    <text evidence="17">Homotetramer.</text>
</comment>
<dbReference type="InterPro" id="IPR036652">
    <property type="entry name" value="YjeF_N_dom_sf"/>
</dbReference>
<dbReference type="SUPFAM" id="SSF64153">
    <property type="entry name" value="YjeF N-terminal domain-like"/>
    <property type="match status" value="1"/>
</dbReference>
<evidence type="ECO:0000256" key="15">
    <source>
        <dbReference type="ARBA" id="ARBA00048238"/>
    </source>
</evidence>
<reference evidence="23 24" key="1">
    <citation type="submission" date="2024-10" db="EMBL/GenBank/DDBJ databases">
        <title>The Natural Products Discovery Center: Release of the First 8490 Sequenced Strains for Exploring Actinobacteria Biosynthetic Diversity.</title>
        <authorList>
            <person name="Kalkreuter E."/>
            <person name="Kautsar S.A."/>
            <person name="Yang D."/>
            <person name="Bader C.D."/>
            <person name="Teijaro C.N."/>
            <person name="Fluegel L."/>
            <person name="Davis C.M."/>
            <person name="Simpson J.R."/>
            <person name="Lauterbach L."/>
            <person name="Steele A.D."/>
            <person name="Gui C."/>
            <person name="Meng S."/>
            <person name="Li G."/>
            <person name="Viehrig K."/>
            <person name="Ye F."/>
            <person name="Su P."/>
            <person name="Kiefer A.F."/>
            <person name="Nichols A."/>
            <person name="Cepeda A.J."/>
            <person name="Yan W."/>
            <person name="Fan B."/>
            <person name="Jiang Y."/>
            <person name="Adhikari A."/>
            <person name="Zheng C.-J."/>
            <person name="Schuster L."/>
            <person name="Cowan T.M."/>
            <person name="Smanski M.J."/>
            <person name="Chevrette M.G."/>
            <person name="De Carvalho L.P.S."/>
            <person name="Shen B."/>
        </authorList>
    </citation>
    <scope>NUCLEOTIDE SEQUENCE [LARGE SCALE GENOMIC DNA]</scope>
    <source>
        <strain evidence="23 24">NPDC019481</strain>
    </source>
</reference>
<comment type="similarity">
    <text evidence="18">Belongs to the NnrE/AIBP family.</text>
</comment>
<feature type="domain" description="YjeF N-terminal" evidence="22">
    <location>
        <begin position="10"/>
        <end position="268"/>
    </location>
</feature>
<keyword evidence="7 17" id="KW-0067">ATP-binding</keyword>
<dbReference type="EC" id="5.1.99.6" evidence="19"/>
<dbReference type="InterPro" id="IPR030677">
    <property type="entry name" value="Nnr"/>
</dbReference>
<evidence type="ECO:0000256" key="20">
    <source>
        <dbReference type="SAM" id="MobiDB-lite"/>
    </source>
</evidence>
<keyword evidence="12 17" id="KW-0456">Lyase</keyword>
<keyword evidence="9 18" id="KW-0630">Potassium</keyword>
<feature type="binding site" evidence="18">
    <location>
        <begin position="175"/>
        <end position="181"/>
    </location>
    <ligand>
        <name>(6S)-NADPHX</name>
        <dbReference type="ChEBI" id="CHEBI:64076"/>
    </ligand>
</feature>
<dbReference type="PROSITE" id="PS01050">
    <property type="entry name" value="YJEF_C_2"/>
    <property type="match status" value="1"/>
</dbReference>
<keyword evidence="13" id="KW-0511">Multifunctional enzyme</keyword>
<dbReference type="InterPro" id="IPR004443">
    <property type="entry name" value="YjeF_N_dom"/>
</dbReference>
<dbReference type="Pfam" id="PF03853">
    <property type="entry name" value="YjeF_N"/>
    <property type="match status" value="1"/>
</dbReference>
<dbReference type="EC" id="4.2.1.136" evidence="19"/>
<dbReference type="Gene3D" id="3.40.1190.20">
    <property type="match status" value="1"/>
</dbReference>
<keyword evidence="8 17" id="KW-0521">NADP</keyword>
<gene>
    <name evidence="18" type="primary">nnrE</name>
    <name evidence="17" type="synonym">nnrD</name>
    <name evidence="23" type="ORF">ACH47X_14200</name>
</gene>
<comment type="catalytic activity">
    <reaction evidence="2 18 19">
        <text>(6R)-NADPHX = (6S)-NADPHX</text>
        <dbReference type="Rhea" id="RHEA:32227"/>
        <dbReference type="ChEBI" id="CHEBI:64076"/>
        <dbReference type="ChEBI" id="CHEBI:64077"/>
        <dbReference type="EC" id="5.1.99.6"/>
    </reaction>
</comment>
<dbReference type="RefSeq" id="WP_397405225.1">
    <property type="nucleotide sequence ID" value="NZ_JBIRYI010000008.1"/>
</dbReference>
<feature type="binding site" evidence="17">
    <location>
        <begin position="490"/>
        <end position="494"/>
    </location>
    <ligand>
        <name>AMP</name>
        <dbReference type="ChEBI" id="CHEBI:456215"/>
    </ligand>
</feature>
<comment type="similarity">
    <text evidence="4 19">In the C-terminal section; belongs to the NnrD/CARKD family.</text>
</comment>
<dbReference type="InterPro" id="IPR000631">
    <property type="entry name" value="CARKD"/>
</dbReference>
<name>A0ABW7XKK6_9MICO</name>
<sequence>MKDAWSSDEIRKAEEPLIAAGVPLMARAAYALAQAVLREVAARPAGSRATRPAGRPAPRPSGVRLRGSLSSDGLPGTARVRPARSAETRGDVRGARALLLVGPGNNGGDTLYAGAHLARRGMSVTAVLVSARAHEEGLAAFEAAGGHVQRLADVRVPTVVQWARASDVVLDGLVGVGARGALRPPAGGLVRALVEAREAAGRRWPYTVAVDIPSGIGVDDGVVPGPVLTADRTVTFGALKPGLLLPPAAGFAGTVELVDIGFPDVSVTDHWAGAAQRVTLGRHAMTGTDTGPGRVRRMEPADVAALWPAPTARDHKYTRGVVGVIAGTSTYPGAAVLATSGAVRAGAGMVRYLGPEDVGTRVLLARPEVVVAGGRVQAWVLGPGVPAYDPEEGPDDDGQARRVFGALAAVTGVLSEDVTGGRMPAVIDAGALTMLEHRLPAWAVLTPHAGELAELLQGLGHEADRAAVEARPLHWARTAHQATGATVLLKGAVTVVAGPGGAYAQADAPPWTATAGAGDVLAGILGTLLAGRSADVVADETLAARLAAAAVLVHGRAAARASAGGPVAALEIARAVPAVIAELLG</sequence>
<comment type="catalytic activity">
    <reaction evidence="15 17 19">
        <text>(6S)-NADHX + ADP = AMP + phosphate + NADH + H(+)</text>
        <dbReference type="Rhea" id="RHEA:32223"/>
        <dbReference type="ChEBI" id="CHEBI:15378"/>
        <dbReference type="ChEBI" id="CHEBI:43474"/>
        <dbReference type="ChEBI" id="CHEBI:57945"/>
        <dbReference type="ChEBI" id="CHEBI:64074"/>
        <dbReference type="ChEBI" id="CHEBI:456215"/>
        <dbReference type="ChEBI" id="CHEBI:456216"/>
        <dbReference type="EC" id="4.2.1.136"/>
    </reaction>
</comment>
<evidence type="ECO:0000256" key="12">
    <source>
        <dbReference type="ARBA" id="ARBA00023239"/>
    </source>
</evidence>
<dbReference type="InterPro" id="IPR017953">
    <property type="entry name" value="Carbohydrate_kinase_pred_CS"/>
</dbReference>
<comment type="caution">
    <text evidence="18">Lacks conserved residue(s) required for the propagation of feature annotation.</text>
</comment>
<feature type="compositionally biased region" description="Low complexity" evidence="20">
    <location>
        <begin position="42"/>
        <end position="62"/>
    </location>
</feature>
<evidence type="ECO:0000256" key="16">
    <source>
        <dbReference type="ARBA" id="ARBA00049209"/>
    </source>
</evidence>
<feature type="domain" description="YjeF C-terminal" evidence="21">
    <location>
        <begin position="299"/>
        <end position="583"/>
    </location>
</feature>
<dbReference type="EMBL" id="JBIRYI010000008">
    <property type="protein sequence ID" value="MFI2488063.1"/>
    <property type="molecule type" value="Genomic_DNA"/>
</dbReference>
<dbReference type="PROSITE" id="PS51385">
    <property type="entry name" value="YJEF_N"/>
    <property type="match status" value="1"/>
</dbReference>
<evidence type="ECO:0000259" key="21">
    <source>
        <dbReference type="PROSITE" id="PS51383"/>
    </source>
</evidence>
<evidence type="ECO:0000256" key="17">
    <source>
        <dbReference type="HAMAP-Rule" id="MF_01965"/>
    </source>
</evidence>
<comment type="catalytic activity">
    <reaction evidence="1 18 19">
        <text>(6R)-NADHX = (6S)-NADHX</text>
        <dbReference type="Rhea" id="RHEA:32215"/>
        <dbReference type="ChEBI" id="CHEBI:64074"/>
        <dbReference type="ChEBI" id="CHEBI:64075"/>
        <dbReference type="EC" id="5.1.99.6"/>
    </reaction>
</comment>
<keyword evidence="11 18" id="KW-0413">Isomerase</keyword>